<dbReference type="PANTHER" id="PTHR10188">
    <property type="entry name" value="L-ASPARAGINASE"/>
    <property type="match status" value="1"/>
</dbReference>
<gene>
    <name evidence="3" type="ORF">M404DRAFT_219622</name>
</gene>
<dbReference type="PANTHER" id="PTHR10188:SF8">
    <property type="entry name" value="THREONINE ASPARTASE 1"/>
    <property type="match status" value="1"/>
</dbReference>
<dbReference type="OrthoDB" id="77601at2759"/>
<evidence type="ECO:0000313" key="3">
    <source>
        <dbReference type="EMBL" id="KIO09914.1"/>
    </source>
</evidence>
<dbReference type="FunCoup" id="A0A0C3PNE2">
    <property type="interactions" value="33"/>
</dbReference>
<dbReference type="GO" id="GO:0005737">
    <property type="term" value="C:cytoplasm"/>
    <property type="evidence" value="ECO:0007669"/>
    <property type="project" value="TreeGrafter"/>
</dbReference>
<reference evidence="3 4" key="1">
    <citation type="submission" date="2014-04" db="EMBL/GenBank/DDBJ databases">
        <authorList>
            <consortium name="DOE Joint Genome Institute"/>
            <person name="Kuo A."/>
            <person name="Kohler A."/>
            <person name="Costa M.D."/>
            <person name="Nagy L.G."/>
            <person name="Floudas D."/>
            <person name="Copeland A."/>
            <person name="Barry K.W."/>
            <person name="Cichocki N."/>
            <person name="Veneault-Fourrey C."/>
            <person name="LaButti K."/>
            <person name="Lindquist E.A."/>
            <person name="Lipzen A."/>
            <person name="Lundell T."/>
            <person name="Morin E."/>
            <person name="Murat C."/>
            <person name="Sun H."/>
            <person name="Tunlid A."/>
            <person name="Henrissat B."/>
            <person name="Grigoriev I.V."/>
            <person name="Hibbett D.S."/>
            <person name="Martin F."/>
            <person name="Nordberg H.P."/>
            <person name="Cantor M.N."/>
            <person name="Hua S.X."/>
        </authorList>
    </citation>
    <scope>NUCLEOTIDE SEQUENCE [LARGE SCALE GENOMIC DNA]</scope>
    <source>
        <strain evidence="3 4">Marx 270</strain>
    </source>
</reference>
<dbReference type="Gene3D" id="3.60.20.30">
    <property type="entry name" value="(Glycosyl)asparaginase"/>
    <property type="match status" value="1"/>
</dbReference>
<organism evidence="3 4">
    <name type="scientific">Pisolithus tinctorius Marx 270</name>
    <dbReference type="NCBI Taxonomy" id="870435"/>
    <lineage>
        <taxon>Eukaryota</taxon>
        <taxon>Fungi</taxon>
        <taxon>Dikarya</taxon>
        <taxon>Basidiomycota</taxon>
        <taxon>Agaricomycotina</taxon>
        <taxon>Agaricomycetes</taxon>
        <taxon>Agaricomycetidae</taxon>
        <taxon>Boletales</taxon>
        <taxon>Sclerodermatineae</taxon>
        <taxon>Pisolithaceae</taxon>
        <taxon>Pisolithus</taxon>
    </lineage>
</organism>
<dbReference type="CDD" id="cd04514">
    <property type="entry name" value="Taspase1_like"/>
    <property type="match status" value="1"/>
</dbReference>
<evidence type="ECO:0008006" key="5">
    <source>
        <dbReference type="Google" id="ProtNLM"/>
    </source>
</evidence>
<dbReference type="InterPro" id="IPR037464">
    <property type="entry name" value="Taspase1"/>
</dbReference>
<dbReference type="InterPro" id="IPR029055">
    <property type="entry name" value="Ntn_hydrolases_N"/>
</dbReference>
<dbReference type="STRING" id="870435.A0A0C3PNE2"/>
<dbReference type="InterPro" id="IPR000246">
    <property type="entry name" value="Peptidase_T2"/>
</dbReference>
<feature type="site" description="Cleavage; by autolysis" evidence="2">
    <location>
        <begin position="188"/>
        <end position="189"/>
    </location>
</feature>
<dbReference type="Proteomes" id="UP000054217">
    <property type="component" value="Unassembled WGS sequence"/>
</dbReference>
<dbReference type="EMBL" id="KN831953">
    <property type="protein sequence ID" value="KIO09914.1"/>
    <property type="molecule type" value="Genomic_DNA"/>
</dbReference>
<reference evidence="4" key="2">
    <citation type="submission" date="2015-01" db="EMBL/GenBank/DDBJ databases">
        <title>Evolutionary Origins and Diversification of the Mycorrhizal Mutualists.</title>
        <authorList>
            <consortium name="DOE Joint Genome Institute"/>
            <consortium name="Mycorrhizal Genomics Consortium"/>
            <person name="Kohler A."/>
            <person name="Kuo A."/>
            <person name="Nagy L.G."/>
            <person name="Floudas D."/>
            <person name="Copeland A."/>
            <person name="Barry K.W."/>
            <person name="Cichocki N."/>
            <person name="Veneault-Fourrey C."/>
            <person name="LaButti K."/>
            <person name="Lindquist E.A."/>
            <person name="Lipzen A."/>
            <person name="Lundell T."/>
            <person name="Morin E."/>
            <person name="Murat C."/>
            <person name="Riley R."/>
            <person name="Ohm R."/>
            <person name="Sun H."/>
            <person name="Tunlid A."/>
            <person name="Henrissat B."/>
            <person name="Grigoriev I.V."/>
            <person name="Hibbett D.S."/>
            <person name="Martin F."/>
        </authorList>
    </citation>
    <scope>NUCLEOTIDE SEQUENCE [LARGE SCALE GENOMIC DNA]</scope>
    <source>
        <strain evidence="4">Marx 270</strain>
    </source>
</reference>
<name>A0A0C3PNE2_PISTI</name>
<dbReference type="GO" id="GO:0051604">
    <property type="term" value="P:protein maturation"/>
    <property type="evidence" value="ECO:0007669"/>
    <property type="project" value="TreeGrafter"/>
</dbReference>
<dbReference type="AlphaFoldDB" id="A0A0C3PNE2"/>
<evidence type="ECO:0000256" key="1">
    <source>
        <dbReference type="PIRSR" id="PIRSR600246-1"/>
    </source>
</evidence>
<protein>
    <recommendedName>
        <fullName evidence="5">N-terminal nucleophile aminohydrolase</fullName>
    </recommendedName>
</protein>
<feature type="active site" description="Nucleophile" evidence="1">
    <location>
        <position position="189"/>
    </location>
</feature>
<keyword evidence="4" id="KW-1185">Reference proteome</keyword>
<evidence type="ECO:0000313" key="4">
    <source>
        <dbReference type="Proteomes" id="UP000054217"/>
    </source>
</evidence>
<proteinExistence type="predicted"/>
<sequence>MSSSTIYVAVHAGAGHHDKISEKSMKQAMKRACTEALRVASLPGTDLLSVVERAIVELEDDENLNAGTGSNLTLDGTVECDAAIMDGKTGDFGSVGAVPGVKNPIKLAKAILYHSRKLDKLGRIPPVTLVSSGARSFAMQSGVETVDPESMISKQAKVDWQKWIERYNEVREEIIPKAIASPVGAIQDTVGAVAWDNCGNVAAGVSSGGLLLKHSGRVGEAAIFGAGCWAQQSADGKTSAACSISGLARVIGDAFHFAENQEGTDVHDMLVNVLTERFYRPAVGHGIPRPNAGVLLLTTESGNSKPRLWCAFTAEGMAIAYASSERPTPKAMILRRPHITNRPDLPEKQPVYITALSM</sequence>
<dbReference type="SUPFAM" id="SSF56235">
    <property type="entry name" value="N-terminal nucleophile aminohydrolases (Ntn hydrolases)"/>
    <property type="match status" value="1"/>
</dbReference>
<evidence type="ECO:0000256" key="2">
    <source>
        <dbReference type="PIRSR" id="PIRSR600246-3"/>
    </source>
</evidence>
<dbReference type="HOGENOM" id="CLU_021603_5_0_1"/>
<accession>A0A0C3PNE2</accession>
<dbReference type="GO" id="GO:0004298">
    <property type="term" value="F:threonine-type endopeptidase activity"/>
    <property type="evidence" value="ECO:0007669"/>
    <property type="project" value="InterPro"/>
</dbReference>
<dbReference type="InParanoid" id="A0A0C3PNE2"/>
<dbReference type="Pfam" id="PF01112">
    <property type="entry name" value="Asparaginase_2"/>
    <property type="match status" value="1"/>
</dbReference>